<reference evidence="3" key="1">
    <citation type="journal article" date="2019" name="Int. J. Syst. Evol. Microbiol.">
        <title>The Global Catalogue of Microorganisms (GCM) 10K type strain sequencing project: providing services to taxonomists for standard genome sequencing and annotation.</title>
        <authorList>
            <consortium name="The Broad Institute Genomics Platform"/>
            <consortium name="The Broad Institute Genome Sequencing Center for Infectious Disease"/>
            <person name="Wu L."/>
            <person name="Ma J."/>
        </authorList>
    </citation>
    <scope>NUCLEOTIDE SEQUENCE [LARGE SCALE GENOMIC DNA]</scope>
    <source>
        <strain evidence="3">JCM 4594</strain>
    </source>
</reference>
<name>A0ABQ3AYV8_9ACTN</name>
<gene>
    <name evidence="2" type="ORF">GCM10010326_76300</name>
</gene>
<keyword evidence="3" id="KW-1185">Reference proteome</keyword>
<feature type="region of interest" description="Disordered" evidence="1">
    <location>
        <begin position="122"/>
        <end position="160"/>
    </location>
</feature>
<feature type="compositionally biased region" description="Basic and acidic residues" evidence="1">
    <location>
        <begin position="9"/>
        <end position="18"/>
    </location>
</feature>
<evidence type="ECO:0000313" key="3">
    <source>
        <dbReference type="Proteomes" id="UP000600946"/>
    </source>
</evidence>
<dbReference type="EMBL" id="BMUU01000024">
    <property type="protein sequence ID" value="GGY70824.1"/>
    <property type="molecule type" value="Genomic_DNA"/>
</dbReference>
<protein>
    <submittedName>
        <fullName evidence="2">Uncharacterized protein</fullName>
    </submittedName>
</protein>
<evidence type="ECO:0000256" key="1">
    <source>
        <dbReference type="SAM" id="MobiDB-lite"/>
    </source>
</evidence>
<dbReference type="Proteomes" id="UP000600946">
    <property type="component" value="Unassembled WGS sequence"/>
</dbReference>
<feature type="compositionally biased region" description="Basic residues" evidence="1">
    <location>
        <begin position="147"/>
        <end position="160"/>
    </location>
</feature>
<sequence>MPGELLAAGDRRYDRQWEPGESDTARCPWSDAVGKPVPADDTSYPRSSRGGERSAPHGASGQYAALTMSVLYVPFSPVPRLRLQLGDQRGLAERNVTMTLIEPGLSIREGSARGPRADAALRPAARAGRLPDELQEQAPAGTTASHRALKGTRKAKAATI</sequence>
<feature type="region of interest" description="Disordered" evidence="1">
    <location>
        <begin position="1"/>
        <end position="60"/>
    </location>
</feature>
<organism evidence="2 3">
    <name type="scientific">Streptomyces xanthochromogenes</name>
    <dbReference type="NCBI Taxonomy" id="67384"/>
    <lineage>
        <taxon>Bacteria</taxon>
        <taxon>Bacillati</taxon>
        <taxon>Actinomycetota</taxon>
        <taxon>Actinomycetes</taxon>
        <taxon>Kitasatosporales</taxon>
        <taxon>Streptomycetaceae</taxon>
        <taxon>Streptomyces</taxon>
    </lineage>
</organism>
<accession>A0ABQ3AYV8</accession>
<evidence type="ECO:0000313" key="2">
    <source>
        <dbReference type="EMBL" id="GGY70824.1"/>
    </source>
</evidence>
<comment type="caution">
    <text evidence="2">The sequence shown here is derived from an EMBL/GenBank/DDBJ whole genome shotgun (WGS) entry which is preliminary data.</text>
</comment>
<proteinExistence type="predicted"/>